<dbReference type="Pfam" id="PF13692">
    <property type="entry name" value="Glyco_trans_1_4"/>
    <property type="match status" value="1"/>
</dbReference>
<dbReference type="CDD" id="cd03794">
    <property type="entry name" value="GT4_WbuB-like"/>
    <property type="match status" value="1"/>
</dbReference>
<evidence type="ECO:0000313" key="3">
    <source>
        <dbReference type="EMBL" id="TFZ03098.1"/>
    </source>
</evidence>
<dbReference type="NCBIfam" id="NF007640">
    <property type="entry name" value="PRK10307.1"/>
    <property type="match status" value="1"/>
</dbReference>
<feature type="region of interest" description="Disordered" evidence="1">
    <location>
        <begin position="410"/>
        <end position="430"/>
    </location>
</feature>
<keyword evidence="4" id="KW-1185">Reference proteome</keyword>
<name>A0A4Z0BXS9_9BURK</name>
<comment type="caution">
    <text evidence="3">The sequence shown here is derived from an EMBL/GenBank/DDBJ whole genome shotgun (WGS) entry which is preliminary data.</text>
</comment>
<evidence type="ECO:0000313" key="4">
    <source>
        <dbReference type="Proteomes" id="UP000298180"/>
    </source>
</evidence>
<organism evidence="3 4">
    <name type="scientific">Ramlibacter henchirensis</name>
    <dbReference type="NCBI Taxonomy" id="204072"/>
    <lineage>
        <taxon>Bacteria</taxon>
        <taxon>Pseudomonadati</taxon>
        <taxon>Pseudomonadota</taxon>
        <taxon>Betaproteobacteria</taxon>
        <taxon>Burkholderiales</taxon>
        <taxon>Comamonadaceae</taxon>
        <taxon>Ramlibacter</taxon>
    </lineage>
</organism>
<dbReference type="AlphaFoldDB" id="A0A4Z0BXS9"/>
<feature type="domain" description="Glycosyltransferase subfamily 4-like N-terminal" evidence="2">
    <location>
        <begin position="15"/>
        <end position="202"/>
    </location>
</feature>
<dbReference type="OrthoDB" id="9787293at2"/>
<feature type="compositionally biased region" description="Basic and acidic residues" evidence="1">
    <location>
        <begin position="411"/>
        <end position="421"/>
    </location>
</feature>
<reference evidence="3 4" key="1">
    <citation type="submission" date="2019-03" db="EMBL/GenBank/DDBJ databases">
        <title>Ramlibacter henchirensis DSM 14656, whole genome shotgun sequence.</title>
        <authorList>
            <person name="Zhang X."/>
            <person name="Feng G."/>
            <person name="Zhu H."/>
        </authorList>
    </citation>
    <scope>NUCLEOTIDE SEQUENCE [LARGE SCALE GENOMIC DNA]</scope>
    <source>
        <strain evidence="3 4">DSM 14656</strain>
    </source>
</reference>
<dbReference type="EMBL" id="SMLM01000002">
    <property type="protein sequence ID" value="TFZ03098.1"/>
    <property type="molecule type" value="Genomic_DNA"/>
</dbReference>
<dbReference type="Proteomes" id="UP000298180">
    <property type="component" value="Unassembled WGS sequence"/>
</dbReference>
<dbReference type="Pfam" id="PF13579">
    <property type="entry name" value="Glyco_trans_4_4"/>
    <property type="match status" value="1"/>
</dbReference>
<keyword evidence="3" id="KW-0808">Transferase</keyword>
<dbReference type="RefSeq" id="WP_135264621.1">
    <property type="nucleotide sequence ID" value="NZ_SMLM01000002.1"/>
</dbReference>
<sequence length="430" mass="47522">MRILLYGINFSPELTGIGKYTGELAAWLAAKGHEVRVVTAPPYYPEWKVKQGYSNWLWRTEQGASLRVMRCPLWVPKNAGGLKRMLHLASFAITSLPVVLRQIFWKPQLVWVVEPTLACAPAAALLAAVSGGKSWLHIQDFEIDAAFEMGLLKGDHIRRFALAAERWLMRRFDRVSTISGRMMDRARSKQLKPGQLVYFPNWVDISLIQRQVHSSYRAELGIPADAVVALYSGNMGNKQGLEILADAARLLQSEPRLHFVFCGQGTGKQELERRCEGLTNVRFLPLQPLSRLSDLLALADVHLLPQRADAADLVMPSKLGGMLASGRPVVATAAAGTELSQVVAQRAEAGLVVPPEQPEAFAQAISALMNDPQERERMGASGRAFAEREIESGPVLGAFEREVLALVGQRPSEEERVKGVDQQRPNHQAE</sequence>
<dbReference type="InterPro" id="IPR050194">
    <property type="entry name" value="Glycosyltransferase_grp1"/>
</dbReference>
<dbReference type="InterPro" id="IPR028098">
    <property type="entry name" value="Glyco_trans_4-like_N"/>
</dbReference>
<protein>
    <submittedName>
        <fullName evidence="3">Colanic acid biosynthesis glycosyltransferase WcaI</fullName>
    </submittedName>
</protein>
<dbReference type="GO" id="GO:0016758">
    <property type="term" value="F:hexosyltransferase activity"/>
    <property type="evidence" value="ECO:0007669"/>
    <property type="project" value="TreeGrafter"/>
</dbReference>
<dbReference type="Gene3D" id="3.40.50.2000">
    <property type="entry name" value="Glycogen Phosphorylase B"/>
    <property type="match status" value="2"/>
</dbReference>
<dbReference type="SUPFAM" id="SSF53756">
    <property type="entry name" value="UDP-Glycosyltransferase/glycogen phosphorylase"/>
    <property type="match status" value="1"/>
</dbReference>
<dbReference type="PANTHER" id="PTHR45947:SF3">
    <property type="entry name" value="SULFOQUINOVOSYL TRANSFERASE SQD2"/>
    <property type="match status" value="1"/>
</dbReference>
<dbReference type="PANTHER" id="PTHR45947">
    <property type="entry name" value="SULFOQUINOVOSYL TRANSFERASE SQD2"/>
    <property type="match status" value="1"/>
</dbReference>
<proteinExistence type="predicted"/>
<evidence type="ECO:0000259" key="2">
    <source>
        <dbReference type="Pfam" id="PF13579"/>
    </source>
</evidence>
<accession>A0A4Z0BXS9</accession>
<gene>
    <name evidence="3" type="primary">wcaI</name>
    <name evidence="3" type="ORF">EZ313_17960</name>
</gene>
<evidence type="ECO:0000256" key="1">
    <source>
        <dbReference type="SAM" id="MobiDB-lite"/>
    </source>
</evidence>